<dbReference type="Pfam" id="PF12804">
    <property type="entry name" value="NTP_transf_3"/>
    <property type="match status" value="1"/>
</dbReference>
<dbReference type="SUPFAM" id="SSF53448">
    <property type="entry name" value="Nucleotide-diphospho-sugar transferases"/>
    <property type="match status" value="1"/>
</dbReference>
<keyword evidence="5 8" id="KW-0460">Magnesium</keyword>
<keyword evidence="2 8" id="KW-0808">Transferase</keyword>
<feature type="domain" description="MobA-like NTP transferase" evidence="9">
    <location>
        <begin position="9"/>
        <end position="163"/>
    </location>
</feature>
<evidence type="ECO:0000256" key="2">
    <source>
        <dbReference type="ARBA" id="ARBA00022679"/>
    </source>
</evidence>
<evidence type="ECO:0000313" key="11">
    <source>
        <dbReference type="Proteomes" id="UP000308196"/>
    </source>
</evidence>
<dbReference type="RefSeq" id="WP_037533827.1">
    <property type="nucleotide sequence ID" value="NZ_CP141191.1"/>
</dbReference>
<dbReference type="Proteomes" id="UP000308196">
    <property type="component" value="Chromosome"/>
</dbReference>
<dbReference type="GO" id="GO:0006777">
    <property type="term" value="P:Mo-molybdopterin cofactor biosynthetic process"/>
    <property type="evidence" value="ECO:0007669"/>
    <property type="project" value="UniProtKB-KW"/>
</dbReference>
<reference evidence="10 11" key="1">
    <citation type="submission" date="2019-05" db="EMBL/GenBank/DDBJ databases">
        <authorList>
            <consortium name="Pathogen Informatics"/>
        </authorList>
    </citation>
    <scope>NUCLEOTIDE SEQUENCE [LARGE SCALE GENOMIC DNA]</scope>
    <source>
        <strain evidence="10 11">NCTC11429</strain>
    </source>
</reference>
<comment type="domain">
    <text evidence="8">The N-terminal domain determines nucleotide recognition and specific binding, while the C-terminal domain determines the specific binding to the target protein.</text>
</comment>
<dbReference type="GO" id="GO:0046872">
    <property type="term" value="F:metal ion binding"/>
    <property type="evidence" value="ECO:0007669"/>
    <property type="project" value="UniProtKB-KW"/>
</dbReference>
<evidence type="ECO:0000256" key="1">
    <source>
        <dbReference type="ARBA" id="ARBA00022490"/>
    </source>
</evidence>
<dbReference type="PANTHER" id="PTHR19136">
    <property type="entry name" value="MOLYBDENUM COFACTOR GUANYLYLTRANSFERASE"/>
    <property type="match status" value="1"/>
</dbReference>
<feature type="binding site" evidence="8">
    <location>
        <position position="100"/>
    </location>
    <ligand>
        <name>GTP</name>
        <dbReference type="ChEBI" id="CHEBI:37565"/>
    </ligand>
</feature>
<name>A0A4V6KT94_9SPHI</name>
<dbReference type="CDD" id="cd02503">
    <property type="entry name" value="MobA"/>
    <property type="match status" value="1"/>
</dbReference>
<dbReference type="Gene3D" id="3.90.550.10">
    <property type="entry name" value="Spore Coat Polysaccharide Biosynthesis Protein SpsA, Chain A"/>
    <property type="match status" value="1"/>
</dbReference>
<feature type="binding site" evidence="8">
    <location>
        <position position="24"/>
    </location>
    <ligand>
        <name>GTP</name>
        <dbReference type="ChEBI" id="CHEBI:37565"/>
    </ligand>
</feature>
<keyword evidence="3 8" id="KW-0479">Metal-binding</keyword>
<comment type="subcellular location">
    <subcellularLocation>
        <location evidence="8">Cytoplasm</location>
    </subcellularLocation>
</comment>
<comment type="function">
    <text evidence="8">Transfers a GMP moiety from GTP to Mo-molybdopterin (Mo-MPT) cofactor (Moco or molybdenum cofactor) to form Mo-molybdopterin guanine dinucleotide (Mo-MGD) cofactor.</text>
</comment>
<protein>
    <recommendedName>
        <fullName evidence="8">Probable molybdenum cofactor guanylyltransferase</fullName>
        <shortName evidence="8">MoCo guanylyltransferase</shortName>
        <ecNumber evidence="8">2.7.7.77</ecNumber>
    </recommendedName>
    <alternativeName>
        <fullName evidence="8">GTP:molybdopterin guanylyltransferase</fullName>
    </alternativeName>
    <alternativeName>
        <fullName evidence="8">Mo-MPT guanylyltransferase</fullName>
    </alternativeName>
    <alternativeName>
        <fullName evidence="8">Molybdopterin guanylyltransferase</fullName>
    </alternativeName>
    <alternativeName>
        <fullName evidence="8">Molybdopterin-guanine dinucleotide synthase</fullName>
        <shortName evidence="8">MGD synthase</shortName>
    </alternativeName>
</protein>
<dbReference type="HAMAP" id="MF_00316">
    <property type="entry name" value="MobA"/>
    <property type="match status" value="1"/>
</dbReference>
<dbReference type="GO" id="GO:0005525">
    <property type="term" value="F:GTP binding"/>
    <property type="evidence" value="ECO:0007669"/>
    <property type="project" value="UniProtKB-UniRule"/>
</dbReference>
<dbReference type="InterPro" id="IPR013482">
    <property type="entry name" value="Molybde_CF_guanTrfase"/>
</dbReference>
<dbReference type="InterPro" id="IPR029044">
    <property type="entry name" value="Nucleotide-diphossugar_trans"/>
</dbReference>
<comment type="similarity">
    <text evidence="8">Belongs to the MobA family.</text>
</comment>
<accession>A0A4V6KT94</accession>
<comment type="catalytic activity">
    <reaction evidence="8">
        <text>Mo-molybdopterin + GTP + H(+) = Mo-molybdopterin guanine dinucleotide + diphosphate</text>
        <dbReference type="Rhea" id="RHEA:34243"/>
        <dbReference type="ChEBI" id="CHEBI:15378"/>
        <dbReference type="ChEBI" id="CHEBI:33019"/>
        <dbReference type="ChEBI" id="CHEBI:37565"/>
        <dbReference type="ChEBI" id="CHEBI:71302"/>
        <dbReference type="ChEBI" id="CHEBI:71310"/>
        <dbReference type="EC" id="2.7.7.77"/>
    </reaction>
</comment>
<organism evidence="10 11">
    <name type="scientific">Sphingobacterium thalpophilum</name>
    <dbReference type="NCBI Taxonomy" id="259"/>
    <lineage>
        <taxon>Bacteria</taxon>
        <taxon>Pseudomonadati</taxon>
        <taxon>Bacteroidota</taxon>
        <taxon>Sphingobacteriia</taxon>
        <taxon>Sphingobacteriales</taxon>
        <taxon>Sphingobacteriaceae</taxon>
        <taxon>Sphingobacterium</taxon>
    </lineage>
</organism>
<evidence type="ECO:0000256" key="5">
    <source>
        <dbReference type="ARBA" id="ARBA00022842"/>
    </source>
</evidence>
<feature type="binding site" evidence="8">
    <location>
        <begin position="12"/>
        <end position="14"/>
    </location>
    <ligand>
        <name>GTP</name>
        <dbReference type="ChEBI" id="CHEBI:37565"/>
    </ligand>
</feature>
<dbReference type="EMBL" id="LR590484">
    <property type="protein sequence ID" value="VTR49958.1"/>
    <property type="molecule type" value="Genomic_DNA"/>
</dbReference>
<dbReference type="KEGG" id="stha:NCTC11429_03985"/>
<dbReference type="PANTHER" id="PTHR19136:SF81">
    <property type="entry name" value="MOLYBDENUM COFACTOR GUANYLYLTRANSFERASE"/>
    <property type="match status" value="1"/>
</dbReference>
<comment type="caution">
    <text evidence="8">Lacks conserved residue(s) required for the propagation of feature annotation.</text>
</comment>
<evidence type="ECO:0000256" key="8">
    <source>
        <dbReference type="HAMAP-Rule" id="MF_00316"/>
    </source>
</evidence>
<evidence type="ECO:0000256" key="6">
    <source>
        <dbReference type="ARBA" id="ARBA00023134"/>
    </source>
</evidence>
<comment type="cofactor">
    <cofactor evidence="8">
        <name>Mg(2+)</name>
        <dbReference type="ChEBI" id="CHEBI:18420"/>
    </cofactor>
</comment>
<dbReference type="InterPro" id="IPR025877">
    <property type="entry name" value="MobA-like_NTP_Trfase"/>
</dbReference>
<evidence type="ECO:0000313" key="10">
    <source>
        <dbReference type="EMBL" id="VTR49958.1"/>
    </source>
</evidence>
<evidence type="ECO:0000259" key="9">
    <source>
        <dbReference type="Pfam" id="PF12804"/>
    </source>
</evidence>
<gene>
    <name evidence="8" type="primary">mobA</name>
    <name evidence="10" type="ORF">NCTC11429_03985</name>
</gene>
<dbReference type="AlphaFoldDB" id="A0A4V6KT94"/>
<dbReference type="EC" id="2.7.7.77" evidence="8"/>
<evidence type="ECO:0000256" key="7">
    <source>
        <dbReference type="ARBA" id="ARBA00023150"/>
    </source>
</evidence>
<dbReference type="STRING" id="1123265.GCA_000686625_04167"/>
<keyword evidence="1 8" id="KW-0963">Cytoplasm</keyword>
<keyword evidence="7 8" id="KW-0501">Molybdenum cofactor biosynthesis</keyword>
<dbReference type="GO" id="GO:0061603">
    <property type="term" value="F:molybdenum cofactor guanylyltransferase activity"/>
    <property type="evidence" value="ECO:0007669"/>
    <property type="project" value="UniProtKB-EC"/>
</dbReference>
<dbReference type="GO" id="GO:0005737">
    <property type="term" value="C:cytoplasm"/>
    <property type="evidence" value="ECO:0007669"/>
    <property type="project" value="UniProtKB-SubCell"/>
</dbReference>
<keyword evidence="4 8" id="KW-0547">Nucleotide-binding</keyword>
<dbReference type="GeneID" id="78464608"/>
<feature type="binding site" evidence="8">
    <location>
        <position position="100"/>
    </location>
    <ligand>
        <name>Mg(2+)</name>
        <dbReference type="ChEBI" id="CHEBI:18420"/>
    </ligand>
</feature>
<evidence type="ECO:0000256" key="3">
    <source>
        <dbReference type="ARBA" id="ARBA00022723"/>
    </source>
</evidence>
<feature type="binding site" evidence="8">
    <location>
        <position position="71"/>
    </location>
    <ligand>
        <name>GTP</name>
        <dbReference type="ChEBI" id="CHEBI:37565"/>
    </ligand>
</feature>
<sequence>MEKSASLNGLILIGGKSRRMGTPKEKMVWHDKLQREYLADLLAPYCAQVCFSCRPEQCAELGQQPFPALPDAHLDIGPMGGILSAFESDTHSAWLVLACDLPFVNEQALKQLIAHRDSSKMVTAFRNPINGLPEPLIAIWEPQSYRTLQEVATAGNYALRQALDNMPVQMLTPADPTILFNVNTPQEAKQVPLIAATRQGR</sequence>
<evidence type="ECO:0000256" key="4">
    <source>
        <dbReference type="ARBA" id="ARBA00022741"/>
    </source>
</evidence>
<proteinExistence type="inferred from homology"/>
<keyword evidence="6 8" id="KW-0342">GTP-binding</keyword>